<dbReference type="SUPFAM" id="SSF56219">
    <property type="entry name" value="DNase I-like"/>
    <property type="match status" value="1"/>
</dbReference>
<keyword evidence="1" id="KW-0812">Transmembrane</keyword>
<reference evidence="2 3" key="1">
    <citation type="journal article" date="2013" name="Curr. Biol.">
        <title>The Genome of the Foraminiferan Reticulomyxa filosa.</title>
        <authorList>
            <person name="Glockner G."/>
            <person name="Hulsmann N."/>
            <person name="Schleicher M."/>
            <person name="Noegel A.A."/>
            <person name="Eichinger L."/>
            <person name="Gallinger C."/>
            <person name="Pawlowski J."/>
            <person name="Sierra R."/>
            <person name="Euteneuer U."/>
            <person name="Pillet L."/>
            <person name="Moustafa A."/>
            <person name="Platzer M."/>
            <person name="Groth M."/>
            <person name="Szafranski K."/>
            <person name="Schliwa M."/>
        </authorList>
    </citation>
    <scope>NUCLEOTIDE SEQUENCE [LARGE SCALE GENOMIC DNA]</scope>
</reference>
<dbReference type="InterPro" id="IPR036691">
    <property type="entry name" value="Endo/exonu/phosph_ase_sf"/>
</dbReference>
<accession>X6PFU0</accession>
<proteinExistence type="predicted"/>
<dbReference type="InterPro" id="IPR050410">
    <property type="entry name" value="CCR4/nocturin_mRNA_transcr"/>
</dbReference>
<keyword evidence="1" id="KW-0472">Membrane</keyword>
<organism evidence="2 3">
    <name type="scientific">Reticulomyxa filosa</name>
    <dbReference type="NCBI Taxonomy" id="46433"/>
    <lineage>
        <taxon>Eukaryota</taxon>
        <taxon>Sar</taxon>
        <taxon>Rhizaria</taxon>
        <taxon>Retaria</taxon>
        <taxon>Foraminifera</taxon>
        <taxon>Monothalamids</taxon>
        <taxon>Reticulomyxidae</taxon>
        <taxon>Reticulomyxa</taxon>
    </lineage>
</organism>
<feature type="transmembrane region" description="Helical" evidence="1">
    <location>
        <begin position="145"/>
        <end position="163"/>
    </location>
</feature>
<dbReference type="PANTHER" id="PTHR12121:SF36">
    <property type="entry name" value="ENDONUCLEASE_EXONUCLEASE_PHOSPHATASE DOMAIN-CONTAINING PROTEIN"/>
    <property type="match status" value="1"/>
</dbReference>
<feature type="non-terminal residue" evidence="2">
    <location>
        <position position="1"/>
    </location>
</feature>
<comment type="caution">
    <text evidence="2">The sequence shown here is derived from an EMBL/GenBank/DDBJ whole genome shotgun (WGS) entry which is preliminary data.</text>
</comment>
<gene>
    <name evidence="2" type="ORF">RFI_00499</name>
</gene>
<name>X6PFU0_RETFI</name>
<protein>
    <submittedName>
        <fullName evidence="2">CCR4-NOT transcription complex, subunit 6-like protein</fullName>
    </submittedName>
</protein>
<dbReference type="Proteomes" id="UP000023152">
    <property type="component" value="Unassembled WGS sequence"/>
</dbReference>
<keyword evidence="1" id="KW-1133">Transmembrane helix</keyword>
<evidence type="ECO:0000256" key="1">
    <source>
        <dbReference type="SAM" id="Phobius"/>
    </source>
</evidence>
<keyword evidence="3" id="KW-1185">Reference proteome</keyword>
<dbReference type="AlphaFoldDB" id="X6PFU0"/>
<evidence type="ECO:0000313" key="3">
    <source>
        <dbReference type="Proteomes" id="UP000023152"/>
    </source>
</evidence>
<evidence type="ECO:0000313" key="2">
    <source>
        <dbReference type="EMBL" id="ETO36562.1"/>
    </source>
</evidence>
<dbReference type="GO" id="GO:0000175">
    <property type="term" value="F:3'-5'-RNA exonuclease activity"/>
    <property type="evidence" value="ECO:0007669"/>
    <property type="project" value="TreeGrafter"/>
</dbReference>
<dbReference type="PANTHER" id="PTHR12121">
    <property type="entry name" value="CARBON CATABOLITE REPRESSOR PROTEIN 4"/>
    <property type="match status" value="1"/>
</dbReference>
<dbReference type="Gene3D" id="3.60.10.10">
    <property type="entry name" value="Endonuclease/exonuclease/phosphatase"/>
    <property type="match status" value="1"/>
</dbReference>
<dbReference type="EMBL" id="ASPP01000534">
    <property type="protein sequence ID" value="ETO36562.1"/>
    <property type="molecule type" value="Genomic_DNA"/>
</dbReference>
<sequence>SEKSEEGEKIRQDQIHCLFNELLDIKDIPVILCCDLNANPEKNKNGYNPLCYEQLTEGGFESVYVRGDSKEPAFTTFKRREHGVDKHTIDYIFLKNVTCNVTHLLDIPEVGDDESNSKNFIPNWNYPSDHFAIGCKLQWKRSLPFFIYMYTYVYMHILCVLFII</sequence>
<dbReference type="OrthoDB" id="276515at2759"/>